<organism evidence="3 4">
    <name type="scientific">Leucocoprinus leucothites</name>
    <dbReference type="NCBI Taxonomy" id="201217"/>
    <lineage>
        <taxon>Eukaryota</taxon>
        <taxon>Fungi</taxon>
        <taxon>Dikarya</taxon>
        <taxon>Basidiomycota</taxon>
        <taxon>Agaricomycotina</taxon>
        <taxon>Agaricomycetes</taxon>
        <taxon>Agaricomycetidae</taxon>
        <taxon>Agaricales</taxon>
        <taxon>Agaricineae</taxon>
        <taxon>Agaricaceae</taxon>
        <taxon>Leucocoprinus</taxon>
    </lineage>
</organism>
<name>A0A8H5G7U1_9AGAR</name>
<dbReference type="InterPro" id="IPR045338">
    <property type="entry name" value="DUF6535"/>
</dbReference>
<dbReference type="AlphaFoldDB" id="A0A8H5G7U1"/>
<feature type="transmembrane region" description="Helical" evidence="1">
    <location>
        <begin position="79"/>
        <end position="101"/>
    </location>
</feature>
<reference evidence="3 4" key="1">
    <citation type="journal article" date="2020" name="ISME J.">
        <title>Uncovering the hidden diversity of litter-decomposition mechanisms in mushroom-forming fungi.</title>
        <authorList>
            <person name="Floudas D."/>
            <person name="Bentzer J."/>
            <person name="Ahren D."/>
            <person name="Johansson T."/>
            <person name="Persson P."/>
            <person name="Tunlid A."/>
        </authorList>
    </citation>
    <scope>NUCLEOTIDE SEQUENCE [LARGE SCALE GENOMIC DNA]</scope>
    <source>
        <strain evidence="3 4">CBS 146.42</strain>
    </source>
</reference>
<keyword evidence="4" id="KW-1185">Reference proteome</keyword>
<proteinExistence type="predicted"/>
<evidence type="ECO:0000313" key="3">
    <source>
        <dbReference type="EMBL" id="KAF5359835.1"/>
    </source>
</evidence>
<feature type="transmembrane region" description="Helical" evidence="1">
    <location>
        <begin position="237"/>
        <end position="264"/>
    </location>
</feature>
<gene>
    <name evidence="3" type="ORF">D9756_002954</name>
</gene>
<accession>A0A8H5G7U1</accession>
<dbReference type="Pfam" id="PF20153">
    <property type="entry name" value="DUF6535"/>
    <property type="match status" value="1"/>
</dbReference>
<feature type="transmembrane region" description="Helical" evidence="1">
    <location>
        <begin position="202"/>
        <end position="225"/>
    </location>
</feature>
<keyword evidence="1" id="KW-0812">Transmembrane</keyword>
<dbReference type="OrthoDB" id="3235960at2759"/>
<dbReference type="EMBL" id="JAACJO010000004">
    <property type="protein sequence ID" value="KAF5359835.1"/>
    <property type="molecule type" value="Genomic_DNA"/>
</dbReference>
<keyword evidence="1" id="KW-0472">Membrane</keyword>
<comment type="caution">
    <text evidence="3">The sequence shown here is derived from an EMBL/GenBank/DDBJ whole genome shotgun (WGS) entry which is preliminary data.</text>
</comment>
<evidence type="ECO:0000256" key="1">
    <source>
        <dbReference type="SAM" id="Phobius"/>
    </source>
</evidence>
<dbReference type="Proteomes" id="UP000559027">
    <property type="component" value="Unassembled WGS sequence"/>
</dbReference>
<protein>
    <recommendedName>
        <fullName evidence="2">DUF6535 domain-containing protein</fullName>
    </recommendedName>
</protein>
<evidence type="ECO:0000313" key="4">
    <source>
        <dbReference type="Proteomes" id="UP000559027"/>
    </source>
</evidence>
<feature type="transmembrane region" description="Helical" evidence="1">
    <location>
        <begin position="149"/>
        <end position="172"/>
    </location>
</feature>
<sequence length="559" mass="62954">MDIIFAAPIPLTPDTPIQVPDGAPQRPALNIALPKFNPPLQKRAHGVDVKPKNSWESCIEFANRYVGDVGLWKDEIDKLLIFAGLFSAVVASFAVESYHALQQDPADTTVLLLKSLLVLQLNATNPQPNLPIDLDPQVPISSAAKRIGIYNFLSLILSLSVVMGGILCLQWIREYSRSHVGSQREQLGAYYMRHEGLEKWHVFKILTMLPFILLLSLLLFFAGLIELLVEVDVTCAIISAVFIGIASLFLLITTLLPTVQAFFIRRFYSQCPYKSPQALIFYHLIKFIINLSTCWTRKQNNTSGADIGALKLRDWLDYDLRVYSYLKHSGVLGIGWGLHWLGRIYMQSEGLAKALYESIQDASTHNELRDILSKVDTPRYDTIVRSSTLLSSRENQDQLKNKLTVFQTLAHLADKTEQGRHSTALLEERVKLFLEIHKLVDPAFDQPHTAVRLSWLQNVDCPLASSYDWENKFLNDAREAVVCCILRMLKAGVACNRSHLSAVEGIVGSTSHLDLEDIQKTMEDLETTTINPEFKRAVRNVISHIENILTFKNHPGQAL</sequence>
<evidence type="ECO:0000259" key="2">
    <source>
        <dbReference type="Pfam" id="PF20153"/>
    </source>
</evidence>
<keyword evidence="1" id="KW-1133">Transmembrane helix</keyword>
<feature type="domain" description="DUF6535" evidence="2">
    <location>
        <begin position="55"/>
        <end position="229"/>
    </location>
</feature>